<reference evidence="1" key="1">
    <citation type="journal article" date="2009" name="Rice">
        <title>De Novo Next Generation Sequencing of Plant Genomes.</title>
        <authorList>
            <person name="Rounsley S."/>
            <person name="Marri P.R."/>
            <person name="Yu Y."/>
            <person name="He R."/>
            <person name="Sisneros N."/>
            <person name="Goicoechea J.L."/>
            <person name="Lee S.J."/>
            <person name="Angelova A."/>
            <person name="Kudrna D."/>
            <person name="Luo M."/>
            <person name="Affourtit J."/>
            <person name="Desany B."/>
            <person name="Knight J."/>
            <person name="Niazi F."/>
            <person name="Egholm M."/>
            <person name="Wing R.A."/>
        </authorList>
    </citation>
    <scope>NUCLEOTIDE SEQUENCE [LARGE SCALE GENOMIC DNA]</scope>
    <source>
        <strain evidence="1">cv. IRGC 105608</strain>
    </source>
</reference>
<sequence length="109" mass="11679">MSLRLACAGGRSRHFGLLRVPAGLAACVLARHGVTTPGSLATLYAGTRALDGAFFLVSPGPNRCLQPPTPPLRLLRPRAAARPLRPRSPTVCRRRSRVLSPLTPPLRLL</sequence>
<dbReference type="AlphaFoldDB" id="A0A0D3GMV4"/>
<name>A0A0D3GMV4_9ORYZ</name>
<organism evidence="1">
    <name type="scientific">Oryza barthii</name>
    <dbReference type="NCBI Taxonomy" id="65489"/>
    <lineage>
        <taxon>Eukaryota</taxon>
        <taxon>Viridiplantae</taxon>
        <taxon>Streptophyta</taxon>
        <taxon>Embryophyta</taxon>
        <taxon>Tracheophyta</taxon>
        <taxon>Spermatophyta</taxon>
        <taxon>Magnoliopsida</taxon>
        <taxon>Liliopsida</taxon>
        <taxon>Poales</taxon>
        <taxon>Poaceae</taxon>
        <taxon>BOP clade</taxon>
        <taxon>Oryzoideae</taxon>
        <taxon>Oryzeae</taxon>
        <taxon>Oryzinae</taxon>
        <taxon>Oryza</taxon>
    </lineage>
</organism>
<dbReference type="Proteomes" id="UP000026960">
    <property type="component" value="Chromosome 7"/>
</dbReference>
<dbReference type="STRING" id="65489.A0A0D3GMV4"/>
<accession>A0A0D3GMV4</accession>
<dbReference type="PaxDb" id="65489-OBART07G04780.1"/>
<evidence type="ECO:0000313" key="2">
    <source>
        <dbReference type="Proteomes" id="UP000026960"/>
    </source>
</evidence>
<reference evidence="1" key="2">
    <citation type="submission" date="2015-03" db="UniProtKB">
        <authorList>
            <consortium name="EnsemblPlants"/>
        </authorList>
    </citation>
    <scope>IDENTIFICATION</scope>
</reference>
<protein>
    <submittedName>
        <fullName evidence="1">Uncharacterized protein</fullName>
    </submittedName>
</protein>
<dbReference type="Gramene" id="OBART07G04780.1">
    <property type="protein sequence ID" value="OBART07G04780.1"/>
    <property type="gene ID" value="OBART07G04780"/>
</dbReference>
<evidence type="ECO:0000313" key="1">
    <source>
        <dbReference type="EnsemblPlants" id="OBART07G04780.1"/>
    </source>
</evidence>
<dbReference type="EnsemblPlants" id="OBART07G04780.1">
    <property type="protein sequence ID" value="OBART07G04780.1"/>
    <property type="gene ID" value="OBART07G04780"/>
</dbReference>
<keyword evidence="2" id="KW-1185">Reference proteome</keyword>
<dbReference type="HOGENOM" id="CLU_2187984_0_0_1"/>
<proteinExistence type="predicted"/>